<dbReference type="EMBL" id="DWWK01000179">
    <property type="protein sequence ID" value="HJC39527.1"/>
    <property type="molecule type" value="Genomic_DNA"/>
</dbReference>
<comment type="caution">
    <text evidence="2">The sequence shown here is derived from an EMBL/GenBank/DDBJ whole genome shotgun (WGS) entry which is preliminary data.</text>
</comment>
<feature type="transmembrane region" description="Helical" evidence="1">
    <location>
        <begin position="17"/>
        <end position="36"/>
    </location>
</feature>
<sequence>MGKLIKYELRKQRTSRLVILAALAVGLLTFWGGLLFDNSNVMGVTIALMFGAAILVLFYTGIEGVLVLNRDLRTRQSYMLWMVPKSVWEIMAAKFVSSILQMLIVFTLFVAAGGACLASAIWKEEGFEAIVEAAQLMSRAFVEGGIQWEDLVGAAFLIFLAWSLVILIGFLAVILARTVLVRSRFAGLFAVILFFIINYIVGRGYDLMYQIPGIAGLSDGGSLIGLYVWDVLYYLVICGIVFIASSLVADKKLSV</sequence>
<reference evidence="2" key="2">
    <citation type="submission" date="2021-04" db="EMBL/GenBank/DDBJ databases">
        <authorList>
            <person name="Gilroy R."/>
        </authorList>
    </citation>
    <scope>NUCLEOTIDE SEQUENCE</scope>
    <source>
        <strain evidence="2">ChiGjej1B1-1692</strain>
    </source>
</reference>
<gene>
    <name evidence="2" type="ORF">H9757_10795</name>
</gene>
<keyword evidence="1" id="KW-0812">Transmembrane</keyword>
<evidence type="ECO:0000256" key="1">
    <source>
        <dbReference type="SAM" id="Phobius"/>
    </source>
</evidence>
<evidence type="ECO:0000313" key="3">
    <source>
        <dbReference type="Proteomes" id="UP000823894"/>
    </source>
</evidence>
<keyword evidence="1" id="KW-0472">Membrane</keyword>
<accession>A0A9D2NW33</accession>
<proteinExistence type="predicted"/>
<keyword evidence="1" id="KW-1133">Transmembrane helix</keyword>
<protein>
    <submittedName>
        <fullName evidence="2">Uncharacterized protein</fullName>
    </submittedName>
</protein>
<organism evidence="2 3">
    <name type="scientific">Candidatus Mediterraneibacter faecigallinarum</name>
    <dbReference type="NCBI Taxonomy" id="2838669"/>
    <lineage>
        <taxon>Bacteria</taxon>
        <taxon>Bacillati</taxon>
        <taxon>Bacillota</taxon>
        <taxon>Clostridia</taxon>
        <taxon>Lachnospirales</taxon>
        <taxon>Lachnospiraceae</taxon>
        <taxon>Mediterraneibacter</taxon>
    </lineage>
</organism>
<dbReference type="AlphaFoldDB" id="A0A9D2NW33"/>
<feature type="transmembrane region" description="Helical" evidence="1">
    <location>
        <begin position="185"/>
        <end position="202"/>
    </location>
</feature>
<evidence type="ECO:0000313" key="2">
    <source>
        <dbReference type="EMBL" id="HJC39527.1"/>
    </source>
</evidence>
<name>A0A9D2NW33_9FIRM</name>
<feature type="transmembrane region" description="Helical" evidence="1">
    <location>
        <begin position="42"/>
        <end position="68"/>
    </location>
</feature>
<feature type="transmembrane region" description="Helical" evidence="1">
    <location>
        <begin position="151"/>
        <end position="173"/>
    </location>
</feature>
<reference evidence="2" key="1">
    <citation type="journal article" date="2021" name="PeerJ">
        <title>Extensive microbial diversity within the chicken gut microbiome revealed by metagenomics and culture.</title>
        <authorList>
            <person name="Gilroy R."/>
            <person name="Ravi A."/>
            <person name="Getino M."/>
            <person name="Pursley I."/>
            <person name="Horton D.L."/>
            <person name="Alikhan N.F."/>
            <person name="Baker D."/>
            <person name="Gharbi K."/>
            <person name="Hall N."/>
            <person name="Watson M."/>
            <person name="Adriaenssens E.M."/>
            <person name="Foster-Nyarko E."/>
            <person name="Jarju S."/>
            <person name="Secka A."/>
            <person name="Antonio M."/>
            <person name="Oren A."/>
            <person name="Chaudhuri R.R."/>
            <person name="La Ragione R."/>
            <person name="Hildebrand F."/>
            <person name="Pallen M.J."/>
        </authorList>
    </citation>
    <scope>NUCLEOTIDE SEQUENCE</scope>
    <source>
        <strain evidence="2">ChiGjej1B1-1692</strain>
    </source>
</reference>
<feature type="transmembrane region" description="Helical" evidence="1">
    <location>
        <begin position="231"/>
        <end position="249"/>
    </location>
</feature>
<dbReference type="Proteomes" id="UP000823894">
    <property type="component" value="Unassembled WGS sequence"/>
</dbReference>
<feature type="transmembrane region" description="Helical" evidence="1">
    <location>
        <begin position="99"/>
        <end position="122"/>
    </location>
</feature>